<dbReference type="InterPro" id="IPR013087">
    <property type="entry name" value="Znf_C2H2_type"/>
</dbReference>
<name>A0ABM4CJJ8_HYDVU</name>
<feature type="domain" description="C2H2-type" evidence="9">
    <location>
        <begin position="497"/>
        <end position="525"/>
    </location>
</feature>
<dbReference type="SUPFAM" id="SSF54160">
    <property type="entry name" value="Chromo domain-like"/>
    <property type="match status" value="1"/>
</dbReference>
<keyword evidence="3" id="KW-0677">Repeat</keyword>
<dbReference type="PANTHER" id="PTHR23226">
    <property type="entry name" value="ZINC FINGER AND SCAN DOMAIN-CONTAINING"/>
    <property type="match status" value="1"/>
</dbReference>
<reference evidence="11" key="1">
    <citation type="submission" date="2025-08" db="UniProtKB">
        <authorList>
            <consortium name="RefSeq"/>
        </authorList>
    </citation>
    <scope>IDENTIFICATION</scope>
</reference>
<evidence type="ECO:0000256" key="2">
    <source>
        <dbReference type="ARBA" id="ARBA00022723"/>
    </source>
</evidence>
<dbReference type="RefSeq" id="XP_065661917.1">
    <property type="nucleotide sequence ID" value="XM_065805845.1"/>
</dbReference>
<evidence type="ECO:0000256" key="4">
    <source>
        <dbReference type="ARBA" id="ARBA00022771"/>
    </source>
</evidence>
<feature type="domain" description="C2H2-type" evidence="9">
    <location>
        <begin position="468"/>
        <end position="495"/>
    </location>
</feature>
<feature type="domain" description="C2H2-type" evidence="9">
    <location>
        <begin position="384"/>
        <end position="406"/>
    </location>
</feature>
<feature type="domain" description="C2H2-type" evidence="9">
    <location>
        <begin position="412"/>
        <end position="439"/>
    </location>
</feature>
<keyword evidence="5" id="KW-0862">Zinc</keyword>
<dbReference type="Pfam" id="PF00096">
    <property type="entry name" value="zf-C2H2"/>
    <property type="match status" value="9"/>
</dbReference>
<feature type="domain" description="C2H2-type" evidence="9">
    <location>
        <begin position="526"/>
        <end position="556"/>
    </location>
</feature>
<evidence type="ECO:0000256" key="1">
    <source>
        <dbReference type="ARBA" id="ARBA00004123"/>
    </source>
</evidence>
<gene>
    <name evidence="11" type="primary">LOC105845136</name>
</gene>
<feature type="domain" description="C2H2-type" evidence="9">
    <location>
        <begin position="244"/>
        <end position="271"/>
    </location>
</feature>
<comment type="subcellular location">
    <subcellularLocation>
        <location evidence="1">Nucleus</location>
    </subcellularLocation>
</comment>
<keyword evidence="6" id="KW-0539">Nucleus</keyword>
<feature type="domain" description="C2H2-type" evidence="9">
    <location>
        <begin position="272"/>
        <end position="299"/>
    </location>
</feature>
<evidence type="ECO:0000256" key="7">
    <source>
        <dbReference type="PROSITE-ProRule" id="PRU00042"/>
    </source>
</evidence>
<dbReference type="SMART" id="SM00355">
    <property type="entry name" value="ZnF_C2H2"/>
    <property type="match status" value="12"/>
</dbReference>
<evidence type="ECO:0000313" key="11">
    <source>
        <dbReference type="RefSeq" id="XP_065661917.1"/>
    </source>
</evidence>
<evidence type="ECO:0000313" key="10">
    <source>
        <dbReference type="Proteomes" id="UP001652625"/>
    </source>
</evidence>
<keyword evidence="10" id="KW-1185">Reference proteome</keyword>
<feature type="domain" description="C2H2-type" evidence="9">
    <location>
        <begin position="356"/>
        <end position="383"/>
    </location>
</feature>
<organism evidence="10 11">
    <name type="scientific">Hydra vulgaris</name>
    <name type="common">Hydra</name>
    <name type="synonym">Hydra attenuata</name>
    <dbReference type="NCBI Taxonomy" id="6087"/>
    <lineage>
        <taxon>Eukaryota</taxon>
        <taxon>Metazoa</taxon>
        <taxon>Cnidaria</taxon>
        <taxon>Hydrozoa</taxon>
        <taxon>Hydroidolina</taxon>
        <taxon>Anthoathecata</taxon>
        <taxon>Aplanulata</taxon>
        <taxon>Hydridae</taxon>
        <taxon>Hydra</taxon>
    </lineage>
</organism>
<dbReference type="CDD" id="cd00024">
    <property type="entry name" value="CD_CSD"/>
    <property type="match status" value="1"/>
</dbReference>
<feature type="domain" description="C2H2-type" evidence="9">
    <location>
        <begin position="440"/>
        <end position="467"/>
    </location>
</feature>
<proteinExistence type="predicted"/>
<dbReference type="InterPro" id="IPR000953">
    <property type="entry name" value="Chromo/chromo_shadow_dom"/>
</dbReference>
<dbReference type="GeneID" id="105845136"/>
<dbReference type="PANTHER" id="PTHR23226:SF416">
    <property type="entry name" value="FI01424P"/>
    <property type="match status" value="1"/>
</dbReference>
<feature type="domain" description="C2H2-type" evidence="9">
    <location>
        <begin position="300"/>
        <end position="327"/>
    </location>
</feature>
<keyword evidence="2" id="KW-0479">Metal-binding</keyword>
<protein>
    <submittedName>
        <fullName evidence="11">Gastrula zinc finger protein XlCGF58.1 isoform X2</fullName>
    </submittedName>
</protein>
<dbReference type="Gene3D" id="2.40.50.40">
    <property type="match status" value="1"/>
</dbReference>
<sequence length="682" mass="79094">MACNGESFSLPILNPLEGTRFAVEKITDTFLGQDSKIYYKVRWQETWEPEERLMTLCAPLVNDFWKNYYAKTQKQHHVLDEHEGHRLSQFLSVNNGEQQVYDSPHTQPNAILLQHDSSESSNMLQQDSQSNSLHLSPSEDFAVESLSIFNQEKRATNIYLQPRFLSPNTISNTRLVLDSSVQNSLDSHEQRPHKNLTKLVKNIREDLICFFCQIHFLSKQELHKHELSHHSSSSLATTSSSLTLSCLECGKKFDKRTSLSRHMLSHTSMRPYVCEECGKGFKERSNLKKHQIIHTGIRPHACSICNARFRQLGHLLKHKLVHKPDKPFKCDVCFKAFKRKEHLKEHTIVHSEEFPFKCDTCEKKFRFKTNLKVHLLQHNGRKDFICNICHKEFTGKPNLVQHQLIHNMLFSYSCEVCQKKFKRKGHLQRHMEIHNGQSSMQCVFCDESFFNKSSFKKHLLLHTGSKPFICTTCEKRFSSKSCLSQHMKSHTEETLSFSCDQCNKFFKTEDSLKKHSTLIHFTFKEFKCSLCQRKFKKLPNLEKHEKLCKSQTEIRNSKIEKVVKRSTDQFVVEPQSSSELPELESCQLAEKMTANDCKELTPSKLTEESFISSKISNHLDNRSGIIFEGNNISCVDINVLSHDATEEVTSIPISNDVSYNAQFESLILPHNFFRQNDHSNKS</sequence>
<dbReference type="PROSITE" id="PS00028">
    <property type="entry name" value="ZINC_FINGER_C2H2_1"/>
    <property type="match status" value="11"/>
</dbReference>
<dbReference type="Gene3D" id="3.30.160.60">
    <property type="entry name" value="Classic Zinc Finger"/>
    <property type="match status" value="10"/>
</dbReference>
<feature type="domain" description="C2H2-type" evidence="9">
    <location>
        <begin position="328"/>
        <end position="355"/>
    </location>
</feature>
<accession>A0ABM4CJJ8</accession>
<dbReference type="PROSITE" id="PS50157">
    <property type="entry name" value="ZINC_FINGER_C2H2_2"/>
    <property type="match status" value="11"/>
</dbReference>
<evidence type="ECO:0000256" key="6">
    <source>
        <dbReference type="ARBA" id="ARBA00023242"/>
    </source>
</evidence>
<evidence type="ECO:0000259" key="9">
    <source>
        <dbReference type="PROSITE" id="PS50157"/>
    </source>
</evidence>
<dbReference type="SUPFAM" id="SSF57667">
    <property type="entry name" value="beta-beta-alpha zinc fingers"/>
    <property type="match status" value="6"/>
</dbReference>
<dbReference type="InterPro" id="IPR036236">
    <property type="entry name" value="Znf_C2H2_sf"/>
</dbReference>
<evidence type="ECO:0000259" key="8">
    <source>
        <dbReference type="PROSITE" id="PS50013"/>
    </source>
</evidence>
<evidence type="ECO:0000256" key="5">
    <source>
        <dbReference type="ARBA" id="ARBA00022833"/>
    </source>
</evidence>
<evidence type="ECO:0000256" key="3">
    <source>
        <dbReference type="ARBA" id="ARBA00022737"/>
    </source>
</evidence>
<dbReference type="PROSITE" id="PS50013">
    <property type="entry name" value="CHROMO_2"/>
    <property type="match status" value="1"/>
</dbReference>
<keyword evidence="4 7" id="KW-0863">Zinc-finger</keyword>
<dbReference type="InterPro" id="IPR016197">
    <property type="entry name" value="Chromo-like_dom_sf"/>
</dbReference>
<feature type="domain" description="Chromo" evidence="8">
    <location>
        <begin position="21"/>
        <end position="76"/>
    </location>
</feature>
<dbReference type="Proteomes" id="UP001652625">
    <property type="component" value="Chromosome 09"/>
</dbReference>